<organism evidence="2">
    <name type="scientific">Amphimedon queenslandica</name>
    <name type="common">Sponge</name>
    <dbReference type="NCBI Taxonomy" id="400682"/>
    <lineage>
        <taxon>Eukaryota</taxon>
        <taxon>Metazoa</taxon>
        <taxon>Porifera</taxon>
        <taxon>Demospongiae</taxon>
        <taxon>Heteroscleromorpha</taxon>
        <taxon>Haplosclerida</taxon>
        <taxon>Niphatidae</taxon>
        <taxon>Amphimedon</taxon>
    </lineage>
</organism>
<proteinExistence type="predicted"/>
<dbReference type="Pfam" id="PF25561">
    <property type="entry name" value="QRICH1"/>
    <property type="match status" value="1"/>
</dbReference>
<dbReference type="EnsemblMetazoa" id="Aqu2.1.13350_001">
    <property type="protein sequence ID" value="Aqu2.1.13350_001"/>
    <property type="gene ID" value="Aqu2.1.13350"/>
</dbReference>
<dbReference type="InParanoid" id="A0A1X7TFC2"/>
<protein>
    <recommendedName>
        <fullName evidence="1">QRICH1-like domain-containing protein</fullName>
    </recommendedName>
</protein>
<evidence type="ECO:0000259" key="1">
    <source>
        <dbReference type="Pfam" id="PF25561"/>
    </source>
</evidence>
<sequence>MEVFLSDDLKEIGHILSLYVKETRKVDGNGYTSKTLYLLLAGLQQHMRL</sequence>
<dbReference type="InterPro" id="IPR057926">
    <property type="entry name" value="QRICH1_dom"/>
</dbReference>
<accession>A0A1X7TFC2</accession>
<reference evidence="2" key="1">
    <citation type="submission" date="2017-05" db="UniProtKB">
        <authorList>
            <consortium name="EnsemblMetazoa"/>
        </authorList>
    </citation>
    <scope>IDENTIFICATION</scope>
</reference>
<evidence type="ECO:0000313" key="2">
    <source>
        <dbReference type="EnsemblMetazoa" id="Aqu2.1.13350_001"/>
    </source>
</evidence>
<dbReference type="AlphaFoldDB" id="A0A1X7TFC2"/>
<feature type="domain" description="QRICH1-like" evidence="1">
    <location>
        <begin position="5"/>
        <end position="48"/>
    </location>
</feature>
<name>A0A1X7TFC2_AMPQE</name>